<dbReference type="Gene3D" id="1.10.10.60">
    <property type="entry name" value="Homeodomain-like"/>
    <property type="match status" value="1"/>
</dbReference>
<dbReference type="RefSeq" id="WP_207355687.1">
    <property type="nucleotide sequence ID" value="NZ_CP071503.1"/>
</dbReference>
<sequence>MIDFAGDNSPKVCCRNYAAMVDYIRQYGDSADIERLFADVLGANLSPSPCYQMDGQPISYEYLTNGRHWVPSWLNSKIFSNLGKLPYNAFEIGRHTVKNMPANSNHVMAAFLHLLGPEHSVRLVDKINRQFNQTKAVLLSHFSCSGGCVELKYLPGVIHNHTITEQNLGCYIGTLELFGYQNATGRIETDQLGSEGQLGYSRLEFQFQGENLWQRIRWLTGYLLAGVFCRRYLQSHHVFDRYHREVIDAFHAELNQKEQALALNEQYYVALMQQKNQRTSELEQQVAERTASLSTEIVNRQRLVQQLSIELQIPLTLMQQQLEQLQQRQDDPVAVNSCSKKLQRALNQLHHQLQQMPDIQFQQQLLTKPDTLVEPEADLDFEEKFQRALNQHYAEENFNVTQLAQLLNCTERTLHRKTQHCFAKSPSALLREHRINQAKLLLQNGNSIKVAAHLSGFSNLSYFSASFKKTTAQTPSEYLKSLSQNSV</sequence>
<evidence type="ECO:0000259" key="4">
    <source>
        <dbReference type="PROSITE" id="PS01124"/>
    </source>
</evidence>
<evidence type="ECO:0000256" key="1">
    <source>
        <dbReference type="ARBA" id="ARBA00023015"/>
    </source>
</evidence>
<dbReference type="PANTHER" id="PTHR43280">
    <property type="entry name" value="ARAC-FAMILY TRANSCRIPTIONAL REGULATOR"/>
    <property type="match status" value="1"/>
</dbReference>
<dbReference type="PROSITE" id="PS01124">
    <property type="entry name" value="HTH_ARAC_FAMILY_2"/>
    <property type="match status" value="1"/>
</dbReference>
<gene>
    <name evidence="5" type="ORF">JYB87_04340</name>
</gene>
<evidence type="ECO:0000256" key="2">
    <source>
        <dbReference type="ARBA" id="ARBA00023125"/>
    </source>
</evidence>
<keyword evidence="2" id="KW-0238">DNA-binding</keyword>
<dbReference type="Proteomes" id="UP000662770">
    <property type="component" value="Chromosome"/>
</dbReference>
<dbReference type="InterPro" id="IPR018060">
    <property type="entry name" value="HTH_AraC"/>
</dbReference>
<dbReference type="Pfam" id="PF12833">
    <property type="entry name" value="HTH_18"/>
    <property type="match status" value="1"/>
</dbReference>
<protein>
    <submittedName>
        <fullName evidence="5">Helix-turn-helix transcriptional regulator</fullName>
    </submittedName>
</protein>
<keyword evidence="6" id="KW-1185">Reference proteome</keyword>
<dbReference type="SUPFAM" id="SSF46689">
    <property type="entry name" value="Homeodomain-like"/>
    <property type="match status" value="1"/>
</dbReference>
<keyword evidence="3" id="KW-0804">Transcription</keyword>
<proteinExistence type="predicted"/>
<dbReference type="InterPro" id="IPR018062">
    <property type="entry name" value="HTH_AraC-typ_CS"/>
</dbReference>
<dbReference type="InterPro" id="IPR009057">
    <property type="entry name" value="Homeodomain-like_sf"/>
</dbReference>
<dbReference type="EMBL" id="CP071503">
    <property type="protein sequence ID" value="QSX34486.1"/>
    <property type="molecule type" value="Genomic_DNA"/>
</dbReference>
<organism evidence="5 6">
    <name type="scientific">Shewanella avicenniae</name>
    <dbReference type="NCBI Taxonomy" id="2814294"/>
    <lineage>
        <taxon>Bacteria</taxon>
        <taxon>Pseudomonadati</taxon>
        <taxon>Pseudomonadota</taxon>
        <taxon>Gammaproteobacteria</taxon>
        <taxon>Alteromonadales</taxon>
        <taxon>Shewanellaceae</taxon>
        <taxon>Shewanella</taxon>
    </lineage>
</organism>
<dbReference type="PANTHER" id="PTHR43280:SF28">
    <property type="entry name" value="HTH-TYPE TRANSCRIPTIONAL ACTIVATOR RHAS"/>
    <property type="match status" value="1"/>
</dbReference>
<dbReference type="SMART" id="SM00342">
    <property type="entry name" value="HTH_ARAC"/>
    <property type="match status" value="1"/>
</dbReference>
<name>A0ABX7QSN5_9GAMM</name>
<keyword evidence="1" id="KW-0805">Transcription regulation</keyword>
<evidence type="ECO:0000313" key="6">
    <source>
        <dbReference type="Proteomes" id="UP000662770"/>
    </source>
</evidence>
<evidence type="ECO:0000313" key="5">
    <source>
        <dbReference type="EMBL" id="QSX34486.1"/>
    </source>
</evidence>
<feature type="domain" description="HTH araC/xylS-type" evidence="4">
    <location>
        <begin position="383"/>
        <end position="481"/>
    </location>
</feature>
<reference evidence="5 6" key="1">
    <citation type="submission" date="2021-03" db="EMBL/GenBank/DDBJ databases">
        <title>Novel species identification of genus Shewanella.</title>
        <authorList>
            <person name="Liu G."/>
            <person name="Zhang Q."/>
        </authorList>
    </citation>
    <scope>NUCLEOTIDE SEQUENCE [LARGE SCALE GENOMIC DNA]</scope>
    <source>
        <strain evidence="5 6">FJAT-51800</strain>
    </source>
</reference>
<evidence type="ECO:0000256" key="3">
    <source>
        <dbReference type="ARBA" id="ARBA00023163"/>
    </source>
</evidence>
<dbReference type="PROSITE" id="PS00041">
    <property type="entry name" value="HTH_ARAC_FAMILY_1"/>
    <property type="match status" value="1"/>
</dbReference>
<accession>A0ABX7QSN5</accession>